<dbReference type="AlphaFoldDB" id="A0A852SN59"/>
<dbReference type="GO" id="GO:0003677">
    <property type="term" value="F:DNA binding"/>
    <property type="evidence" value="ECO:0007669"/>
    <property type="project" value="UniProtKB-KW"/>
</dbReference>
<dbReference type="InterPro" id="IPR011010">
    <property type="entry name" value="DNA_brk_join_enz"/>
</dbReference>
<dbReference type="Gene3D" id="3.30.66.10">
    <property type="entry name" value="DNA topoisomerase I domain"/>
    <property type="match status" value="1"/>
</dbReference>
<name>A0A852SN59_9MICO</name>
<keyword evidence="6 9" id="KW-0413">Isomerase</keyword>
<dbReference type="Pfam" id="PF01028">
    <property type="entry name" value="Topoisom_I"/>
    <property type="match status" value="1"/>
</dbReference>
<comment type="similarity">
    <text evidence="2">Belongs to the type IB topoisomerase family.</text>
</comment>
<dbReference type="SUPFAM" id="SSF55869">
    <property type="entry name" value="DNA topoisomerase I domain"/>
    <property type="match status" value="1"/>
</dbReference>
<evidence type="ECO:0000256" key="5">
    <source>
        <dbReference type="ARBA" id="ARBA00023125"/>
    </source>
</evidence>
<evidence type="ECO:0000256" key="4">
    <source>
        <dbReference type="ARBA" id="ARBA00023029"/>
    </source>
</evidence>
<evidence type="ECO:0000256" key="6">
    <source>
        <dbReference type="ARBA" id="ARBA00023235"/>
    </source>
</evidence>
<keyword evidence="10" id="KW-1185">Reference proteome</keyword>
<feature type="domain" description="DNA topoisomerase IB N-terminal" evidence="8">
    <location>
        <begin position="22"/>
        <end position="70"/>
    </location>
</feature>
<keyword evidence="4" id="KW-0799">Topoisomerase</keyword>
<dbReference type="PRINTS" id="PR00416">
    <property type="entry name" value="EUTPISMRASEI"/>
</dbReference>
<dbReference type="InterPro" id="IPR001631">
    <property type="entry name" value="TopoI"/>
</dbReference>
<feature type="domain" description="DNA topoisomerase I catalytic core eukaryotic-type" evidence="7">
    <location>
        <begin position="82"/>
        <end position="287"/>
    </location>
</feature>
<accession>A0A852SN59</accession>
<evidence type="ECO:0000259" key="8">
    <source>
        <dbReference type="Pfam" id="PF21338"/>
    </source>
</evidence>
<dbReference type="GO" id="GO:0006265">
    <property type="term" value="P:DNA topological change"/>
    <property type="evidence" value="ECO:0007669"/>
    <property type="project" value="InterPro"/>
</dbReference>
<dbReference type="EC" id="5.6.2.1" evidence="3"/>
<dbReference type="InterPro" id="IPR035447">
    <property type="entry name" value="DNA_topo_I_N_sf"/>
</dbReference>
<evidence type="ECO:0000256" key="3">
    <source>
        <dbReference type="ARBA" id="ARBA00012891"/>
    </source>
</evidence>
<keyword evidence="5" id="KW-0238">DNA-binding</keyword>
<evidence type="ECO:0000256" key="1">
    <source>
        <dbReference type="ARBA" id="ARBA00000213"/>
    </source>
</evidence>
<dbReference type="RefSeq" id="WP_179547445.1">
    <property type="nucleotide sequence ID" value="NZ_BSEW01000001.1"/>
</dbReference>
<dbReference type="SUPFAM" id="SSF56349">
    <property type="entry name" value="DNA breaking-rejoining enzymes"/>
    <property type="match status" value="1"/>
</dbReference>
<evidence type="ECO:0000313" key="9">
    <source>
        <dbReference type="EMBL" id="NYD70271.1"/>
    </source>
</evidence>
<dbReference type="GO" id="GO:0003917">
    <property type="term" value="F:DNA topoisomerase type I (single strand cut, ATP-independent) activity"/>
    <property type="evidence" value="ECO:0007669"/>
    <property type="project" value="UniProtKB-EC"/>
</dbReference>
<dbReference type="InterPro" id="IPR014711">
    <property type="entry name" value="TopoI_cat_a-hlx-sub_euk"/>
</dbReference>
<comment type="caution">
    <text evidence="9">The sequence shown here is derived from an EMBL/GenBank/DDBJ whole genome shotgun (WGS) entry which is preliminary data.</text>
</comment>
<evidence type="ECO:0000259" key="7">
    <source>
        <dbReference type="Pfam" id="PF01028"/>
    </source>
</evidence>
<protein>
    <recommendedName>
        <fullName evidence="3">DNA topoisomerase</fullName>
        <ecNumber evidence="3">5.6.2.1</ecNumber>
    </recommendedName>
</protein>
<organism evidence="9 10">
    <name type="scientific">Herbiconiux flava</name>
    <dbReference type="NCBI Taxonomy" id="881268"/>
    <lineage>
        <taxon>Bacteria</taxon>
        <taxon>Bacillati</taxon>
        <taxon>Actinomycetota</taxon>
        <taxon>Actinomycetes</taxon>
        <taxon>Micrococcales</taxon>
        <taxon>Microbacteriaceae</taxon>
        <taxon>Herbiconiux</taxon>
    </lineage>
</organism>
<sequence>MARLRRSDSSGRGIHRLKAGRGFTYRDHSGATVTDPELRARIEHLAIPPAWTDVWIAPYANGHIQATGVDGAGRRQYIYHPTWREQKDRIKYDRALALAESLPAARRRVTIDLRRDGYPEERALAAGFRMLDTGSLRVGSERYAAKHGSHGLTTLLCAHATTKGDRVHLSFPAKSGQEWDSEITDADLASFVRSMKRRGANARLIAWKDGSRWHPVTAEEINAYVREQTGGEFTAKDFRTLHGTAAAAVSLARSGPQPSKTARSKSIAQAMRDASAVLGNTPSIAKASYVDPRVVDHFRNGTTIDRTRLASVESELRALLFD</sequence>
<dbReference type="EMBL" id="JACCBM010000001">
    <property type="protein sequence ID" value="NYD70271.1"/>
    <property type="molecule type" value="Genomic_DNA"/>
</dbReference>
<dbReference type="InterPro" id="IPR013500">
    <property type="entry name" value="TopoI_cat_euk"/>
</dbReference>
<dbReference type="Pfam" id="PF21338">
    <property type="entry name" value="Top1B_N_bact"/>
    <property type="match status" value="1"/>
</dbReference>
<evidence type="ECO:0000313" key="10">
    <source>
        <dbReference type="Proteomes" id="UP000549913"/>
    </source>
</evidence>
<comment type="catalytic activity">
    <reaction evidence="1">
        <text>ATP-independent breakage of single-stranded DNA, followed by passage and rejoining.</text>
        <dbReference type="EC" id="5.6.2.1"/>
    </reaction>
</comment>
<dbReference type="PROSITE" id="PS52038">
    <property type="entry name" value="TOPO_IB_2"/>
    <property type="match status" value="1"/>
</dbReference>
<dbReference type="Proteomes" id="UP000549913">
    <property type="component" value="Unassembled WGS sequence"/>
</dbReference>
<proteinExistence type="inferred from homology"/>
<reference evidence="9 10" key="1">
    <citation type="submission" date="2020-07" db="EMBL/GenBank/DDBJ databases">
        <title>Sequencing the genomes of 1000 actinobacteria strains.</title>
        <authorList>
            <person name="Klenk H.-P."/>
        </authorList>
    </citation>
    <scope>NUCLEOTIDE SEQUENCE [LARGE SCALE GENOMIC DNA]</scope>
    <source>
        <strain evidence="9 10">DSM 26474</strain>
    </source>
</reference>
<dbReference type="InterPro" id="IPR049331">
    <property type="entry name" value="Top1B_N_bact"/>
</dbReference>
<evidence type="ECO:0000256" key="2">
    <source>
        <dbReference type="ARBA" id="ARBA00006645"/>
    </source>
</evidence>
<dbReference type="Gene3D" id="3.90.15.10">
    <property type="entry name" value="Topoisomerase I, Chain A, domain 3"/>
    <property type="match status" value="1"/>
</dbReference>
<gene>
    <name evidence="9" type="ORF">BJ984_001429</name>
</gene>
<dbReference type="Gene3D" id="1.10.132.120">
    <property type="match status" value="1"/>
</dbReference>